<sequence length="101" mass="11157">MHLLTETAGQQLSGAAQQLVTVESNWSQTECFICTSKSDEGGIIERLQQIVNKKRLCSGTELEYGCLGWPSHTTQQNPVLYIALNKNLNAGEAQLNYVSQQ</sequence>
<reference evidence="1 2" key="2">
    <citation type="submission" date="2018-11" db="EMBL/GenBank/DDBJ databases">
        <authorList>
            <consortium name="Pathogen Informatics"/>
        </authorList>
    </citation>
    <scope>NUCLEOTIDE SEQUENCE [LARGE SCALE GENOMIC DNA]</scope>
</reference>
<protein>
    <submittedName>
        <fullName evidence="3">Piwi domain-containing protein</fullName>
    </submittedName>
</protein>
<organism evidence="3">
    <name type="scientific">Gongylonema pulchrum</name>
    <dbReference type="NCBI Taxonomy" id="637853"/>
    <lineage>
        <taxon>Eukaryota</taxon>
        <taxon>Metazoa</taxon>
        <taxon>Ecdysozoa</taxon>
        <taxon>Nematoda</taxon>
        <taxon>Chromadorea</taxon>
        <taxon>Rhabditida</taxon>
        <taxon>Spirurina</taxon>
        <taxon>Spiruromorpha</taxon>
        <taxon>Spiruroidea</taxon>
        <taxon>Gongylonematidae</taxon>
        <taxon>Gongylonema</taxon>
    </lineage>
</organism>
<accession>A0A183EXL5</accession>
<gene>
    <name evidence="1" type="ORF">GPUH_LOCUS25706</name>
</gene>
<evidence type="ECO:0000313" key="3">
    <source>
        <dbReference type="WBParaSite" id="GPUH_0002573601-mRNA-1"/>
    </source>
</evidence>
<reference evidence="3" key="1">
    <citation type="submission" date="2016-06" db="UniProtKB">
        <authorList>
            <consortium name="WormBaseParasite"/>
        </authorList>
    </citation>
    <scope>IDENTIFICATION</scope>
</reference>
<dbReference type="AlphaFoldDB" id="A0A183EXL5"/>
<evidence type="ECO:0000313" key="2">
    <source>
        <dbReference type="Proteomes" id="UP000271098"/>
    </source>
</evidence>
<evidence type="ECO:0000313" key="1">
    <source>
        <dbReference type="EMBL" id="VDN44553.1"/>
    </source>
</evidence>
<name>A0A183EXL5_9BILA</name>
<dbReference type="EMBL" id="UYRT01106464">
    <property type="protein sequence ID" value="VDN44553.1"/>
    <property type="molecule type" value="Genomic_DNA"/>
</dbReference>
<proteinExistence type="predicted"/>
<keyword evidence="2" id="KW-1185">Reference proteome</keyword>
<dbReference type="Proteomes" id="UP000271098">
    <property type="component" value="Unassembled WGS sequence"/>
</dbReference>
<dbReference type="WBParaSite" id="GPUH_0002573601-mRNA-1">
    <property type="protein sequence ID" value="GPUH_0002573601-mRNA-1"/>
    <property type="gene ID" value="GPUH_0002573601"/>
</dbReference>